<protein>
    <submittedName>
        <fullName evidence="2">Transcriptional regulator of competence genes, TfoX/Sxy family</fullName>
    </submittedName>
</protein>
<dbReference type="AlphaFoldDB" id="A0A1G6TPR5"/>
<evidence type="ECO:0000259" key="1">
    <source>
        <dbReference type="Pfam" id="PF04993"/>
    </source>
</evidence>
<dbReference type="Gene3D" id="3.30.1460.30">
    <property type="entry name" value="YgaC/TfoX-N like chaperone"/>
    <property type="match status" value="1"/>
</dbReference>
<evidence type="ECO:0000313" key="3">
    <source>
        <dbReference type="Proteomes" id="UP000199455"/>
    </source>
</evidence>
<keyword evidence="3" id="KW-1185">Reference proteome</keyword>
<dbReference type="Proteomes" id="UP000199455">
    <property type="component" value="Unassembled WGS sequence"/>
</dbReference>
<dbReference type="EMBL" id="FMZH01000005">
    <property type="protein sequence ID" value="SDD31098.1"/>
    <property type="molecule type" value="Genomic_DNA"/>
</dbReference>
<dbReference type="STRING" id="390242.SAMN04488024_10583"/>
<name>A0A1G6TPR5_9SPHI</name>
<gene>
    <name evidence="2" type="ORF">SAMN04488024_10583</name>
</gene>
<feature type="domain" description="TfoX N-terminal" evidence="1">
    <location>
        <begin position="34"/>
        <end position="123"/>
    </location>
</feature>
<reference evidence="3" key="1">
    <citation type="submission" date="2016-10" db="EMBL/GenBank/DDBJ databases">
        <authorList>
            <person name="Varghese N."/>
            <person name="Submissions S."/>
        </authorList>
    </citation>
    <scope>NUCLEOTIDE SEQUENCE [LARGE SCALE GENOMIC DNA]</scope>
    <source>
        <strain evidence="3">DSM 18609</strain>
    </source>
</reference>
<proteinExistence type="predicted"/>
<evidence type="ECO:0000313" key="2">
    <source>
        <dbReference type="EMBL" id="SDD31098.1"/>
    </source>
</evidence>
<dbReference type="SUPFAM" id="SSF159894">
    <property type="entry name" value="YgaC/TfoX-N like"/>
    <property type="match status" value="1"/>
</dbReference>
<dbReference type="InterPro" id="IPR007076">
    <property type="entry name" value="TfoX_N"/>
</dbReference>
<accession>A0A1G6TPR5</accession>
<sequence>MQTQRFIPNGTKFVSVNYTRMRTYNEALALRIAERLQHLPDVEEKVMFSGLIFMVNGKMCLGISRNDMMVRLDPNTLESLADKDGWEQMLMGGRPMKGYILVSADVLNRNDELDYWINLALAFNPFAKASKKSKGS</sequence>
<dbReference type="Pfam" id="PF04993">
    <property type="entry name" value="TfoX_N"/>
    <property type="match status" value="1"/>
</dbReference>
<organism evidence="2 3">
    <name type="scientific">Pedobacter soli</name>
    <dbReference type="NCBI Taxonomy" id="390242"/>
    <lineage>
        <taxon>Bacteria</taxon>
        <taxon>Pseudomonadati</taxon>
        <taxon>Bacteroidota</taxon>
        <taxon>Sphingobacteriia</taxon>
        <taxon>Sphingobacteriales</taxon>
        <taxon>Sphingobacteriaceae</taxon>
        <taxon>Pedobacter</taxon>
    </lineage>
</organism>